<dbReference type="EMBL" id="LZJU01000058">
    <property type="protein sequence ID" value="OBH77332.1"/>
    <property type="molecule type" value="Genomic_DNA"/>
</dbReference>
<dbReference type="OrthoDB" id="3218431at2"/>
<gene>
    <name evidence="2" type="ORF">A5683_19075</name>
</gene>
<feature type="transmembrane region" description="Helical" evidence="1">
    <location>
        <begin position="32"/>
        <end position="56"/>
    </location>
</feature>
<reference evidence="2 3" key="1">
    <citation type="submission" date="2016-06" db="EMBL/GenBank/DDBJ databases">
        <authorList>
            <person name="Kjaerup R.B."/>
            <person name="Dalgaard T.S."/>
            <person name="Juul-Madsen H.R."/>
        </authorList>
    </citation>
    <scope>NUCLEOTIDE SEQUENCE [LARGE SCALE GENOMIC DNA]</scope>
    <source>
        <strain evidence="2 3">E152</strain>
    </source>
</reference>
<dbReference type="RefSeq" id="WP_067908866.1">
    <property type="nucleotide sequence ID" value="NZ_LZJP01000083.1"/>
</dbReference>
<feature type="transmembrane region" description="Helical" evidence="1">
    <location>
        <begin position="95"/>
        <end position="114"/>
    </location>
</feature>
<accession>A0A1A2TMT0</accession>
<sequence length="132" mass="13540">MTGILVRLGLAASLIISALSHAFLYVRGYQHIPAIGSGFLVQASLSFAIALLIVVGGPGWLRWAGAAVAGASLVAFTLSRTVGLEGFSERGWEPAPYAAITVGAELLTLALWGLGVRPRLRGVPTASVSAGV</sequence>
<dbReference type="Proteomes" id="UP000092389">
    <property type="component" value="Unassembled WGS sequence"/>
</dbReference>
<comment type="caution">
    <text evidence="2">The sequence shown here is derived from an EMBL/GenBank/DDBJ whole genome shotgun (WGS) entry which is preliminary data.</text>
</comment>
<organism evidence="2 3">
    <name type="scientific">Mycobacterium mantenii</name>
    <dbReference type="NCBI Taxonomy" id="560555"/>
    <lineage>
        <taxon>Bacteria</taxon>
        <taxon>Bacillati</taxon>
        <taxon>Actinomycetota</taxon>
        <taxon>Actinomycetes</taxon>
        <taxon>Mycobacteriales</taxon>
        <taxon>Mycobacteriaceae</taxon>
        <taxon>Mycobacterium</taxon>
        <taxon>Mycobacterium avium complex (MAC)</taxon>
    </lineage>
</organism>
<proteinExistence type="predicted"/>
<keyword evidence="1" id="KW-1133">Transmembrane helix</keyword>
<evidence type="ECO:0000313" key="2">
    <source>
        <dbReference type="EMBL" id="OBH77332.1"/>
    </source>
</evidence>
<keyword evidence="1" id="KW-0812">Transmembrane</keyword>
<evidence type="ECO:0000313" key="3">
    <source>
        <dbReference type="Proteomes" id="UP000092389"/>
    </source>
</evidence>
<evidence type="ECO:0000256" key="1">
    <source>
        <dbReference type="SAM" id="Phobius"/>
    </source>
</evidence>
<name>A0A1A2TMT0_MYCNT</name>
<evidence type="ECO:0008006" key="4">
    <source>
        <dbReference type="Google" id="ProtNLM"/>
    </source>
</evidence>
<protein>
    <recommendedName>
        <fullName evidence="4">DUF4345 domain-containing protein</fullName>
    </recommendedName>
</protein>
<keyword evidence="1" id="KW-0472">Membrane</keyword>
<dbReference type="AlphaFoldDB" id="A0A1A2TMT0"/>